<evidence type="ECO:0000313" key="2">
    <source>
        <dbReference type="EMBL" id="MBD2843814.1"/>
    </source>
</evidence>
<keyword evidence="1" id="KW-0732">Signal</keyword>
<name>A0A927BQR0_9BACL</name>
<accession>A0A927BQR0</accession>
<gene>
    <name evidence="2" type="ORF">IDH44_01305</name>
</gene>
<proteinExistence type="predicted"/>
<feature type="chain" id="PRO_5037967377" description="Copper amine oxidase-like N-terminal domain-containing protein" evidence="1">
    <location>
        <begin position="25"/>
        <end position="374"/>
    </location>
</feature>
<reference evidence="2" key="1">
    <citation type="submission" date="2020-09" db="EMBL/GenBank/DDBJ databases">
        <title>A novel bacterium of genus Paenibacillus, isolated from South China Sea.</title>
        <authorList>
            <person name="Huang H."/>
            <person name="Mo K."/>
            <person name="Hu Y."/>
        </authorList>
    </citation>
    <scope>NUCLEOTIDE SEQUENCE</scope>
    <source>
        <strain evidence="2">IB182496</strain>
    </source>
</reference>
<dbReference type="Proteomes" id="UP000621560">
    <property type="component" value="Unassembled WGS sequence"/>
</dbReference>
<dbReference type="EMBL" id="JACXIZ010000004">
    <property type="protein sequence ID" value="MBD2843814.1"/>
    <property type="molecule type" value="Genomic_DNA"/>
</dbReference>
<dbReference type="RefSeq" id="WP_190913947.1">
    <property type="nucleotide sequence ID" value="NZ_JACXIZ010000004.1"/>
</dbReference>
<dbReference type="AlphaFoldDB" id="A0A927BQR0"/>
<organism evidence="2 3">
    <name type="scientific">Paenibacillus sabuli</name>
    <dbReference type="NCBI Taxonomy" id="2772509"/>
    <lineage>
        <taxon>Bacteria</taxon>
        <taxon>Bacillati</taxon>
        <taxon>Bacillota</taxon>
        <taxon>Bacilli</taxon>
        <taxon>Bacillales</taxon>
        <taxon>Paenibacillaceae</taxon>
        <taxon>Paenibacillus</taxon>
    </lineage>
</organism>
<comment type="caution">
    <text evidence="2">The sequence shown here is derived from an EMBL/GenBank/DDBJ whole genome shotgun (WGS) entry which is preliminary data.</text>
</comment>
<evidence type="ECO:0000313" key="3">
    <source>
        <dbReference type="Proteomes" id="UP000621560"/>
    </source>
</evidence>
<keyword evidence="3" id="KW-1185">Reference proteome</keyword>
<evidence type="ECO:0000256" key="1">
    <source>
        <dbReference type="SAM" id="SignalP"/>
    </source>
</evidence>
<evidence type="ECO:0008006" key="4">
    <source>
        <dbReference type="Google" id="ProtNLM"/>
    </source>
</evidence>
<sequence>MKKTKWLITATVGGLLLTTAAAGADSIAERVDGWLRGDVNITIDGETTGLHPVYIDGKAYLPVREAAGAMGYNVNWSKERIALEQEEGQPVDEEEEALLQLSGVISSLSKTDDGYRLEVLGHGTNQWMVLHVDEETVVSDSDGNAAQGAALEEGMRINAQYGPIIAMSYPGQSHAASIEIVGETLVREDAAFTVEQGDDGWQLQFAELQDSEFKPVLTLNGGKETLLITAQGTPVDWHQIVPGTKVKAYYGPMMTKSLPPQSPAHVIVVQDEALNIDQDTVDKFRDIAWELVPEQELEHLQTTKEEAQISWVSPELTSIMPADDDAKQVIEDVTEQGGQLISALYATDQDALLGPLQIVMHPDTGELLGFFIRM</sequence>
<feature type="signal peptide" evidence="1">
    <location>
        <begin position="1"/>
        <end position="24"/>
    </location>
</feature>
<protein>
    <recommendedName>
        <fullName evidence="4">Copper amine oxidase-like N-terminal domain-containing protein</fullName>
    </recommendedName>
</protein>